<name>D5WTG9_KYRT2</name>
<feature type="binding site" evidence="11">
    <location>
        <position position="69"/>
    </location>
    <ligand>
        <name>Mg(2+)</name>
        <dbReference type="ChEBI" id="CHEBI:18420"/>
        <label>1</label>
    </ligand>
</feature>
<feature type="binding site" evidence="11">
    <location>
        <position position="9"/>
    </location>
    <ligand>
        <name>Mg(2+)</name>
        <dbReference type="ChEBI" id="CHEBI:18420"/>
        <label>1</label>
    </ligand>
</feature>
<keyword evidence="8 11" id="KW-0255">Endonuclease</keyword>
<dbReference type="EMBL" id="CP002017">
    <property type="protein sequence ID" value="ADG07205.1"/>
    <property type="molecule type" value="Genomic_DNA"/>
</dbReference>
<dbReference type="GO" id="GO:0003676">
    <property type="term" value="F:nucleic acid binding"/>
    <property type="evidence" value="ECO:0007669"/>
    <property type="project" value="InterPro"/>
</dbReference>
<dbReference type="HOGENOM" id="CLU_030894_6_2_9"/>
<dbReference type="PROSITE" id="PS50879">
    <property type="entry name" value="RNASE_H_1"/>
    <property type="match status" value="1"/>
</dbReference>
<feature type="binding site" evidence="11">
    <location>
        <position position="9"/>
    </location>
    <ligand>
        <name>Mg(2+)</name>
        <dbReference type="ChEBI" id="CHEBI:18420"/>
        <label>2</label>
    </ligand>
</feature>
<dbReference type="Gene3D" id="3.30.420.10">
    <property type="entry name" value="Ribonuclease H-like superfamily/Ribonuclease H"/>
    <property type="match status" value="1"/>
</dbReference>
<comment type="similarity">
    <text evidence="3 11">Belongs to the RNase H family.</text>
</comment>
<evidence type="ECO:0000256" key="11">
    <source>
        <dbReference type="HAMAP-Rule" id="MF_00042"/>
    </source>
</evidence>
<keyword evidence="7 11" id="KW-0479">Metal-binding</keyword>
<dbReference type="CDD" id="cd09278">
    <property type="entry name" value="RNase_HI_prokaryote_like"/>
    <property type="match status" value="1"/>
</dbReference>
<feature type="domain" description="RNase H type-1" evidence="12">
    <location>
        <begin position="1"/>
        <end position="142"/>
    </location>
</feature>
<evidence type="ECO:0000256" key="8">
    <source>
        <dbReference type="ARBA" id="ARBA00022759"/>
    </source>
</evidence>
<sequence length="156" mass="17514">MKEVTIYTDGACSGNPGPGGWAAVLLYGDHVREMAGGEEHTTNQRMELLAAIYALRALKEPCRVRLFSDSAYLVNCFRQGWHRRWRANGWRNSRQEPVQNRELWEELLRLTDVHRVDFEKVQGHAGDAWNERCDALARAATPSPGGRAGGGPSPQR</sequence>
<evidence type="ECO:0000256" key="1">
    <source>
        <dbReference type="ARBA" id="ARBA00000077"/>
    </source>
</evidence>
<comment type="subcellular location">
    <subcellularLocation>
        <location evidence="11">Cytoplasm</location>
    </subcellularLocation>
</comment>
<dbReference type="Pfam" id="PF00075">
    <property type="entry name" value="RNase_H"/>
    <property type="match status" value="1"/>
</dbReference>
<dbReference type="STRING" id="562970.Btus_2546"/>
<dbReference type="eggNOG" id="COG0328">
    <property type="taxonomic scope" value="Bacteria"/>
</dbReference>
<dbReference type="RefSeq" id="WP_013076488.1">
    <property type="nucleotide sequence ID" value="NC_014098.1"/>
</dbReference>
<dbReference type="KEGG" id="bts:Btus_2546"/>
<evidence type="ECO:0000256" key="3">
    <source>
        <dbReference type="ARBA" id="ARBA00005300"/>
    </source>
</evidence>
<evidence type="ECO:0000256" key="4">
    <source>
        <dbReference type="ARBA" id="ARBA00011245"/>
    </source>
</evidence>
<proteinExistence type="inferred from homology"/>
<feature type="binding site" evidence="11">
    <location>
        <position position="47"/>
    </location>
    <ligand>
        <name>Mg(2+)</name>
        <dbReference type="ChEBI" id="CHEBI:18420"/>
        <label>1</label>
    </ligand>
</feature>
<keyword evidence="9 11" id="KW-0378">Hydrolase</keyword>
<dbReference type="OrthoDB" id="7845843at2"/>
<dbReference type="InterPro" id="IPR050092">
    <property type="entry name" value="RNase_H"/>
</dbReference>
<dbReference type="SUPFAM" id="SSF53098">
    <property type="entry name" value="Ribonuclease H-like"/>
    <property type="match status" value="1"/>
</dbReference>
<dbReference type="InterPro" id="IPR022892">
    <property type="entry name" value="RNaseHI"/>
</dbReference>
<dbReference type="Proteomes" id="UP000002368">
    <property type="component" value="Chromosome"/>
</dbReference>
<comment type="subunit">
    <text evidence="4 11">Monomer.</text>
</comment>
<protein>
    <recommendedName>
        <fullName evidence="5 11">Ribonuclease H</fullName>
        <shortName evidence="11">RNase H</shortName>
        <ecNumber evidence="5 11">3.1.26.4</ecNumber>
    </recommendedName>
</protein>
<evidence type="ECO:0000256" key="7">
    <source>
        <dbReference type="ARBA" id="ARBA00022723"/>
    </source>
</evidence>
<evidence type="ECO:0000313" key="14">
    <source>
        <dbReference type="Proteomes" id="UP000002368"/>
    </source>
</evidence>
<dbReference type="NCBIfam" id="NF001236">
    <property type="entry name" value="PRK00203.1"/>
    <property type="match status" value="1"/>
</dbReference>
<evidence type="ECO:0000256" key="2">
    <source>
        <dbReference type="ARBA" id="ARBA00004065"/>
    </source>
</evidence>
<dbReference type="AlphaFoldDB" id="D5WTG9"/>
<dbReference type="PANTHER" id="PTHR10642">
    <property type="entry name" value="RIBONUCLEASE H1"/>
    <property type="match status" value="1"/>
</dbReference>
<dbReference type="InterPro" id="IPR012337">
    <property type="entry name" value="RNaseH-like_sf"/>
</dbReference>
<keyword evidence="6 11" id="KW-0540">Nuclease</keyword>
<dbReference type="EC" id="3.1.26.4" evidence="5 11"/>
<dbReference type="InterPro" id="IPR036397">
    <property type="entry name" value="RNaseH_sf"/>
</dbReference>
<organism evidence="13 14">
    <name type="scientific">Kyrpidia tusciae (strain DSM 2912 / NBRC 15312 / T2)</name>
    <name type="common">Bacillus tusciae</name>
    <dbReference type="NCBI Taxonomy" id="562970"/>
    <lineage>
        <taxon>Bacteria</taxon>
        <taxon>Bacillati</taxon>
        <taxon>Bacillota</taxon>
        <taxon>Bacilli</taxon>
        <taxon>Bacillales</taxon>
        <taxon>Alicyclobacillaceae</taxon>
        <taxon>Kyrpidia</taxon>
    </lineage>
</organism>
<gene>
    <name evidence="11" type="primary">rnhA</name>
    <name evidence="13" type="ordered locus">Btus_2546</name>
</gene>
<accession>D5WTG9</accession>
<reference evidence="13 14" key="1">
    <citation type="journal article" date="2011" name="Stand. Genomic Sci.">
        <title>Complete genome sequence of the thermophilic, hydrogen-oxidizing Bacillus tusciae type strain (T2) and reclassification in the new genus, Kyrpidia gen. nov. as Kyrpidia tusciae comb. nov. and emendation of the family Alicyclobacillaceae da Costa and Rainey, 2010.</title>
        <authorList>
            <person name="Klenk H.P."/>
            <person name="Lapidus A."/>
            <person name="Chertkov O."/>
            <person name="Copeland A."/>
            <person name="Del Rio T.G."/>
            <person name="Nolan M."/>
            <person name="Lucas S."/>
            <person name="Chen F."/>
            <person name="Tice H."/>
            <person name="Cheng J.F."/>
            <person name="Han C."/>
            <person name="Bruce D."/>
            <person name="Goodwin L."/>
            <person name="Pitluck S."/>
            <person name="Pati A."/>
            <person name="Ivanova N."/>
            <person name="Mavromatis K."/>
            <person name="Daum C."/>
            <person name="Chen A."/>
            <person name="Palaniappan K."/>
            <person name="Chang Y.J."/>
            <person name="Land M."/>
            <person name="Hauser L."/>
            <person name="Jeffries C.D."/>
            <person name="Detter J.C."/>
            <person name="Rohde M."/>
            <person name="Abt B."/>
            <person name="Pukall R."/>
            <person name="Goker M."/>
            <person name="Bristow J."/>
            <person name="Markowitz V."/>
            <person name="Hugenholtz P."/>
            <person name="Eisen J.A."/>
        </authorList>
    </citation>
    <scope>NUCLEOTIDE SEQUENCE [LARGE SCALE GENOMIC DNA]</scope>
    <source>
        <strain evidence="13 14">DSM 2912</strain>
    </source>
</reference>
<dbReference type="GO" id="GO:0043137">
    <property type="term" value="P:DNA replication, removal of RNA primer"/>
    <property type="evidence" value="ECO:0007669"/>
    <property type="project" value="TreeGrafter"/>
</dbReference>
<dbReference type="PANTHER" id="PTHR10642:SF26">
    <property type="entry name" value="RIBONUCLEASE H1"/>
    <property type="match status" value="1"/>
</dbReference>
<comment type="catalytic activity">
    <reaction evidence="1 11">
        <text>Endonucleolytic cleavage to 5'-phosphomonoester.</text>
        <dbReference type="EC" id="3.1.26.4"/>
    </reaction>
</comment>
<evidence type="ECO:0000259" key="12">
    <source>
        <dbReference type="PROSITE" id="PS50879"/>
    </source>
</evidence>
<evidence type="ECO:0000256" key="10">
    <source>
        <dbReference type="ARBA" id="ARBA00022842"/>
    </source>
</evidence>
<evidence type="ECO:0000256" key="6">
    <source>
        <dbReference type="ARBA" id="ARBA00022722"/>
    </source>
</evidence>
<dbReference type="HAMAP" id="MF_00042">
    <property type="entry name" value="RNase_H"/>
    <property type="match status" value="1"/>
</dbReference>
<comment type="function">
    <text evidence="2 11">Endonuclease that specifically degrades the RNA of RNA-DNA hybrids.</text>
</comment>
<keyword evidence="10 11" id="KW-0460">Magnesium</keyword>
<keyword evidence="11" id="KW-0963">Cytoplasm</keyword>
<dbReference type="FunFam" id="3.30.420.10:FF:000089">
    <property type="entry name" value="Ribonuclease H"/>
    <property type="match status" value="1"/>
</dbReference>
<dbReference type="GO" id="GO:0000287">
    <property type="term" value="F:magnesium ion binding"/>
    <property type="evidence" value="ECO:0007669"/>
    <property type="project" value="UniProtKB-UniRule"/>
</dbReference>
<dbReference type="InterPro" id="IPR002156">
    <property type="entry name" value="RNaseH_domain"/>
</dbReference>
<evidence type="ECO:0000256" key="9">
    <source>
        <dbReference type="ARBA" id="ARBA00022801"/>
    </source>
</evidence>
<dbReference type="GO" id="GO:0005737">
    <property type="term" value="C:cytoplasm"/>
    <property type="evidence" value="ECO:0007669"/>
    <property type="project" value="UniProtKB-SubCell"/>
</dbReference>
<evidence type="ECO:0000313" key="13">
    <source>
        <dbReference type="EMBL" id="ADG07205.1"/>
    </source>
</evidence>
<comment type="cofactor">
    <cofactor evidence="11">
        <name>Mg(2+)</name>
        <dbReference type="ChEBI" id="CHEBI:18420"/>
    </cofactor>
    <text evidence="11">Binds 1 Mg(2+) ion per subunit. May bind a second metal ion at a regulatory site, or after substrate binding.</text>
</comment>
<evidence type="ECO:0000256" key="5">
    <source>
        <dbReference type="ARBA" id="ARBA00012180"/>
    </source>
</evidence>
<dbReference type="GO" id="GO:0004523">
    <property type="term" value="F:RNA-DNA hybrid ribonuclease activity"/>
    <property type="evidence" value="ECO:0007669"/>
    <property type="project" value="UniProtKB-UniRule"/>
</dbReference>
<keyword evidence="14" id="KW-1185">Reference proteome</keyword>
<feature type="binding site" evidence="11">
    <location>
        <position position="134"/>
    </location>
    <ligand>
        <name>Mg(2+)</name>
        <dbReference type="ChEBI" id="CHEBI:18420"/>
        <label>2</label>
    </ligand>
</feature>